<dbReference type="AlphaFoldDB" id="A0A3S2VMW7"/>
<organism evidence="3 4">
    <name type="scientific">Mucilaginibacter limnophilus</name>
    <dbReference type="NCBI Taxonomy" id="1932778"/>
    <lineage>
        <taxon>Bacteria</taxon>
        <taxon>Pseudomonadati</taxon>
        <taxon>Bacteroidota</taxon>
        <taxon>Sphingobacteriia</taxon>
        <taxon>Sphingobacteriales</taxon>
        <taxon>Sphingobacteriaceae</taxon>
        <taxon>Mucilaginibacter</taxon>
    </lineage>
</organism>
<keyword evidence="1" id="KW-0812">Transmembrane</keyword>
<dbReference type="OrthoDB" id="1036575at2"/>
<feature type="domain" description="DUF5675" evidence="2">
    <location>
        <begin position="7"/>
        <end position="131"/>
    </location>
</feature>
<sequence length="157" mass="17675">MQVWNLTVRRKWYTNNTTTGELYINGSFFCYTLEDVCRDLNRDGDLNDPGEKKVPGKTCIPAGRYQVIIDMSYRFRKLMPLLIGILGFAGIRIHAGNYAVDTDGCILLGSTRSIDFVGNSRDTFAKFMVRLQLLLKTGKVYITIIDEPVNGPVKQAA</sequence>
<dbReference type="RefSeq" id="WP_127704794.1">
    <property type="nucleotide sequence ID" value="NZ_SACK01000003.1"/>
</dbReference>
<keyword evidence="1" id="KW-0472">Membrane</keyword>
<feature type="transmembrane region" description="Helical" evidence="1">
    <location>
        <begin position="78"/>
        <end position="95"/>
    </location>
</feature>
<name>A0A3S2VMW7_9SPHI</name>
<keyword evidence="4" id="KW-1185">Reference proteome</keyword>
<evidence type="ECO:0000256" key="1">
    <source>
        <dbReference type="SAM" id="Phobius"/>
    </source>
</evidence>
<evidence type="ECO:0000313" key="4">
    <source>
        <dbReference type="Proteomes" id="UP000282759"/>
    </source>
</evidence>
<gene>
    <name evidence="3" type="ORF">EOD41_10740</name>
</gene>
<keyword evidence="1" id="KW-1133">Transmembrane helix</keyword>
<dbReference type="Proteomes" id="UP000282759">
    <property type="component" value="Unassembled WGS sequence"/>
</dbReference>
<reference evidence="3 4" key="1">
    <citation type="submission" date="2019-01" db="EMBL/GenBank/DDBJ databases">
        <authorList>
            <person name="Chen W.-M."/>
        </authorList>
    </citation>
    <scope>NUCLEOTIDE SEQUENCE [LARGE SCALE GENOMIC DNA]</scope>
    <source>
        <strain evidence="3 4">YBJ-36</strain>
    </source>
</reference>
<comment type="caution">
    <text evidence="3">The sequence shown here is derived from an EMBL/GenBank/DDBJ whole genome shotgun (WGS) entry which is preliminary data.</text>
</comment>
<accession>A0A3S2VMW7</accession>
<proteinExistence type="predicted"/>
<protein>
    <recommendedName>
        <fullName evidence="2">DUF5675 domain-containing protein</fullName>
    </recommendedName>
</protein>
<evidence type="ECO:0000259" key="2">
    <source>
        <dbReference type="Pfam" id="PF18925"/>
    </source>
</evidence>
<dbReference type="Pfam" id="PF18925">
    <property type="entry name" value="DUF5675"/>
    <property type="match status" value="1"/>
</dbReference>
<evidence type="ECO:0000313" key="3">
    <source>
        <dbReference type="EMBL" id="RVU01083.1"/>
    </source>
</evidence>
<dbReference type="InterPro" id="IPR043732">
    <property type="entry name" value="DUF5675"/>
</dbReference>
<dbReference type="EMBL" id="SACK01000003">
    <property type="protein sequence ID" value="RVU01083.1"/>
    <property type="molecule type" value="Genomic_DNA"/>
</dbReference>